<evidence type="ECO:0000259" key="2">
    <source>
        <dbReference type="PROSITE" id="PS50846"/>
    </source>
</evidence>
<gene>
    <name evidence="3" type="ORF">SAMN05421748_123183</name>
</gene>
<dbReference type="PROSITE" id="PS01047">
    <property type="entry name" value="HMA_1"/>
    <property type="match status" value="1"/>
</dbReference>
<proteinExistence type="predicted"/>
<dbReference type="SUPFAM" id="SSF55008">
    <property type="entry name" value="HMA, heavy metal-associated domain"/>
    <property type="match status" value="1"/>
</dbReference>
<dbReference type="EMBL" id="OBDY01000023">
    <property type="protein sequence ID" value="SNY62598.1"/>
    <property type="molecule type" value="Genomic_DNA"/>
</dbReference>
<keyword evidence="4" id="KW-1185">Reference proteome</keyword>
<dbReference type="InterPro" id="IPR036163">
    <property type="entry name" value="HMA_dom_sf"/>
</dbReference>
<protein>
    <submittedName>
        <fullName evidence="3">Copper chaperone CopZ</fullName>
    </submittedName>
</protein>
<dbReference type="RefSeq" id="WP_097326680.1">
    <property type="nucleotide sequence ID" value="NZ_OBDY01000023.1"/>
</dbReference>
<dbReference type="InterPro" id="IPR000428">
    <property type="entry name" value="Cu-bd"/>
</dbReference>
<evidence type="ECO:0000313" key="4">
    <source>
        <dbReference type="Proteomes" id="UP000219612"/>
    </source>
</evidence>
<accession>A0A285JQQ1</accession>
<dbReference type="CDD" id="cd00371">
    <property type="entry name" value="HMA"/>
    <property type="match status" value="1"/>
</dbReference>
<dbReference type="PRINTS" id="PR00944">
    <property type="entry name" value="CUEXPORT"/>
</dbReference>
<organism evidence="3 4">
    <name type="scientific">Paractinoplanes atraurantiacus</name>
    <dbReference type="NCBI Taxonomy" id="1036182"/>
    <lineage>
        <taxon>Bacteria</taxon>
        <taxon>Bacillati</taxon>
        <taxon>Actinomycetota</taxon>
        <taxon>Actinomycetes</taxon>
        <taxon>Micromonosporales</taxon>
        <taxon>Micromonosporaceae</taxon>
        <taxon>Paractinoplanes</taxon>
    </lineage>
</organism>
<evidence type="ECO:0000313" key="3">
    <source>
        <dbReference type="EMBL" id="SNY62598.1"/>
    </source>
</evidence>
<dbReference type="OrthoDB" id="9813965at2"/>
<dbReference type="FunFam" id="3.30.70.100:FF:000001">
    <property type="entry name" value="ATPase copper transporting beta"/>
    <property type="match status" value="1"/>
</dbReference>
<evidence type="ECO:0000256" key="1">
    <source>
        <dbReference type="ARBA" id="ARBA00022723"/>
    </source>
</evidence>
<dbReference type="InterPro" id="IPR006121">
    <property type="entry name" value="HMA_dom"/>
</dbReference>
<dbReference type="GO" id="GO:0005507">
    <property type="term" value="F:copper ion binding"/>
    <property type="evidence" value="ECO:0007669"/>
    <property type="project" value="InterPro"/>
</dbReference>
<name>A0A285JQQ1_9ACTN</name>
<dbReference type="InterPro" id="IPR017969">
    <property type="entry name" value="Heavy-metal-associated_CS"/>
</dbReference>
<dbReference type="Pfam" id="PF00403">
    <property type="entry name" value="HMA"/>
    <property type="match status" value="1"/>
</dbReference>
<dbReference type="Gene3D" id="3.30.70.100">
    <property type="match status" value="1"/>
</dbReference>
<dbReference type="PROSITE" id="PS50846">
    <property type="entry name" value="HMA_2"/>
    <property type="match status" value="1"/>
</dbReference>
<dbReference type="GO" id="GO:0006825">
    <property type="term" value="P:copper ion transport"/>
    <property type="evidence" value="ECO:0007669"/>
    <property type="project" value="InterPro"/>
</dbReference>
<sequence>MAVTSTYTVTGMTCAHCVQAVTGELSALPGVGDVQVDLASGAVTVTSEAPLTDDAVRAAVDEAGYELANA</sequence>
<dbReference type="Proteomes" id="UP000219612">
    <property type="component" value="Unassembled WGS sequence"/>
</dbReference>
<keyword evidence="1" id="KW-0479">Metal-binding</keyword>
<feature type="domain" description="HMA" evidence="2">
    <location>
        <begin position="3"/>
        <end position="68"/>
    </location>
</feature>
<dbReference type="AlphaFoldDB" id="A0A285JQQ1"/>
<reference evidence="3 4" key="1">
    <citation type="submission" date="2017-09" db="EMBL/GenBank/DDBJ databases">
        <authorList>
            <person name="Ehlers B."/>
            <person name="Leendertz F.H."/>
        </authorList>
    </citation>
    <scope>NUCLEOTIDE SEQUENCE [LARGE SCALE GENOMIC DNA]</scope>
    <source>
        <strain evidence="3 4">CGMCC 4.6857</strain>
    </source>
</reference>